<dbReference type="MEROPS" id="I02.978"/>
<dbReference type="PROSITE" id="PS50279">
    <property type="entry name" value="BPTI_KUNITZ_2"/>
    <property type="match status" value="1"/>
</dbReference>
<dbReference type="CDD" id="cd00109">
    <property type="entry name" value="Kunitz-type"/>
    <property type="match status" value="1"/>
</dbReference>
<dbReference type="GO" id="GO:0005615">
    <property type="term" value="C:extracellular space"/>
    <property type="evidence" value="ECO:0007669"/>
    <property type="project" value="TreeGrafter"/>
</dbReference>
<dbReference type="GeneTree" id="ENSGT00440000034744"/>
<accession>G1T2R0</accession>
<evidence type="ECO:0000259" key="3">
    <source>
        <dbReference type="PROSITE" id="PS50279"/>
    </source>
</evidence>
<dbReference type="HOGENOM" id="CLU_164133_4_3_1"/>
<dbReference type="SMART" id="SM00131">
    <property type="entry name" value="KU"/>
    <property type="match status" value="1"/>
</dbReference>
<feature type="domain" description="BPTI/Kunitz inhibitor" evidence="3">
    <location>
        <begin position="46"/>
        <end position="96"/>
    </location>
</feature>
<dbReference type="AlphaFoldDB" id="G1T2R0"/>
<dbReference type="PaxDb" id="9986-ENSOCUP00000010464"/>
<evidence type="ECO:0000313" key="5">
    <source>
        <dbReference type="Proteomes" id="UP000001811"/>
    </source>
</evidence>
<dbReference type="PANTHER" id="PTHR10083:SF374">
    <property type="entry name" value="BPTI_KUNITZ INHIBITOR DOMAIN-CONTAINING PROTEIN"/>
    <property type="match status" value="1"/>
</dbReference>
<sequence length="100" mass="11746">MKPKWTHFSLWLLVFSMLLHTLAGNLFPEPLRSQLCESGHLGGKYCNYPVKKGNCNLVLTRFYYNTLTFLCEPFIFSGCNGNRNNFHQKYICEKYCLPER</sequence>
<dbReference type="SUPFAM" id="SSF57362">
    <property type="entry name" value="BPTI-like"/>
    <property type="match status" value="1"/>
</dbReference>
<evidence type="ECO:0000313" key="4">
    <source>
        <dbReference type="Ensembl" id="ENSOCUP00000010464.3"/>
    </source>
</evidence>
<dbReference type="STRING" id="9986.ENSOCUP00000010464"/>
<dbReference type="Bgee" id="ENSOCUG00000012165">
    <property type="expression patterns" value="Expressed in testis and 1 other cell type or tissue"/>
</dbReference>
<dbReference type="InterPro" id="IPR050098">
    <property type="entry name" value="TFPI/VKTCI-like"/>
</dbReference>
<keyword evidence="1" id="KW-1015">Disulfide bond</keyword>
<dbReference type="InParanoid" id="G1T2R0"/>
<organism evidence="4 5">
    <name type="scientific">Oryctolagus cuniculus</name>
    <name type="common">Rabbit</name>
    <dbReference type="NCBI Taxonomy" id="9986"/>
    <lineage>
        <taxon>Eukaryota</taxon>
        <taxon>Metazoa</taxon>
        <taxon>Chordata</taxon>
        <taxon>Craniata</taxon>
        <taxon>Vertebrata</taxon>
        <taxon>Euteleostomi</taxon>
        <taxon>Mammalia</taxon>
        <taxon>Eutheria</taxon>
        <taxon>Euarchontoglires</taxon>
        <taxon>Glires</taxon>
        <taxon>Lagomorpha</taxon>
        <taxon>Leporidae</taxon>
        <taxon>Oryctolagus</taxon>
    </lineage>
</organism>
<dbReference type="GO" id="GO:0004867">
    <property type="term" value="F:serine-type endopeptidase inhibitor activity"/>
    <property type="evidence" value="ECO:0007669"/>
    <property type="project" value="InterPro"/>
</dbReference>
<keyword evidence="5" id="KW-1185">Reference proteome</keyword>
<dbReference type="InterPro" id="IPR020901">
    <property type="entry name" value="Prtase_inh_Kunz-CS"/>
</dbReference>
<dbReference type="Gene3D" id="4.10.410.10">
    <property type="entry name" value="Pancreatic trypsin inhibitor Kunitz domain"/>
    <property type="match status" value="1"/>
</dbReference>
<keyword evidence="2" id="KW-0732">Signal</keyword>
<dbReference type="InterPro" id="IPR002223">
    <property type="entry name" value="Kunitz_BPTI"/>
</dbReference>
<dbReference type="Pfam" id="PF00014">
    <property type="entry name" value="Kunitz_BPTI"/>
    <property type="match status" value="1"/>
</dbReference>
<feature type="signal peptide" evidence="2">
    <location>
        <begin position="1"/>
        <end position="24"/>
    </location>
</feature>
<evidence type="ECO:0000256" key="1">
    <source>
        <dbReference type="ARBA" id="ARBA00023157"/>
    </source>
</evidence>
<name>G1T2R0_RABIT</name>
<reference evidence="4 5" key="1">
    <citation type="journal article" date="2011" name="Nature">
        <title>A high-resolution map of human evolutionary constraint using 29 mammals.</title>
        <authorList>
            <person name="Lindblad-Toh K."/>
            <person name="Garber M."/>
            <person name="Zuk O."/>
            <person name="Lin M.F."/>
            <person name="Parker B.J."/>
            <person name="Washietl S."/>
            <person name="Kheradpour P."/>
            <person name="Ernst J."/>
            <person name="Jordan G."/>
            <person name="Mauceli E."/>
            <person name="Ward L.D."/>
            <person name="Lowe C.B."/>
            <person name="Holloway A.K."/>
            <person name="Clamp M."/>
            <person name="Gnerre S."/>
            <person name="Alfoldi J."/>
            <person name="Beal K."/>
            <person name="Chang J."/>
            <person name="Clawson H."/>
            <person name="Cuff J."/>
            <person name="Di Palma F."/>
            <person name="Fitzgerald S."/>
            <person name="Flicek P."/>
            <person name="Guttman M."/>
            <person name="Hubisz M.J."/>
            <person name="Jaffe D.B."/>
            <person name="Jungreis I."/>
            <person name="Kent W.J."/>
            <person name="Kostka D."/>
            <person name="Lara M."/>
            <person name="Martins A.L."/>
            <person name="Massingham T."/>
            <person name="Moltke I."/>
            <person name="Raney B.J."/>
            <person name="Rasmussen M.D."/>
            <person name="Robinson J."/>
            <person name="Stark A."/>
            <person name="Vilella A.J."/>
            <person name="Wen J."/>
            <person name="Xie X."/>
            <person name="Zody M.C."/>
            <person name="Baldwin J."/>
            <person name="Bloom T."/>
            <person name="Chin C.W."/>
            <person name="Heiman D."/>
            <person name="Nicol R."/>
            <person name="Nusbaum C."/>
            <person name="Young S."/>
            <person name="Wilkinson J."/>
            <person name="Worley K.C."/>
            <person name="Kovar C.L."/>
            <person name="Muzny D.M."/>
            <person name="Gibbs R.A."/>
            <person name="Cree A."/>
            <person name="Dihn H.H."/>
            <person name="Fowler G."/>
            <person name="Jhangiani S."/>
            <person name="Joshi V."/>
            <person name="Lee S."/>
            <person name="Lewis L.R."/>
            <person name="Nazareth L.V."/>
            <person name="Okwuonu G."/>
            <person name="Santibanez J."/>
            <person name="Warren W.C."/>
            <person name="Mardis E.R."/>
            <person name="Weinstock G.M."/>
            <person name="Wilson R.K."/>
            <person name="Delehaunty K."/>
            <person name="Dooling D."/>
            <person name="Fronik C."/>
            <person name="Fulton L."/>
            <person name="Fulton B."/>
            <person name="Graves T."/>
            <person name="Minx P."/>
            <person name="Sodergren E."/>
            <person name="Birney E."/>
            <person name="Margulies E.H."/>
            <person name="Herrero J."/>
            <person name="Green E.D."/>
            <person name="Haussler D."/>
            <person name="Siepel A."/>
            <person name="Goldman N."/>
            <person name="Pollard K.S."/>
            <person name="Pedersen J.S."/>
            <person name="Lander E.S."/>
            <person name="Kellis M."/>
        </authorList>
    </citation>
    <scope>NUCLEOTIDE SEQUENCE [LARGE SCALE GENOMIC DNA]</scope>
    <source>
        <strain evidence="5">Thorbecke</strain>
    </source>
</reference>
<dbReference type="Proteomes" id="UP000001811">
    <property type="component" value="Unplaced"/>
</dbReference>
<dbReference type="eggNOG" id="KOG4295">
    <property type="taxonomic scope" value="Eukaryota"/>
</dbReference>
<reference evidence="4" key="2">
    <citation type="submission" date="2025-08" db="UniProtKB">
        <authorList>
            <consortium name="Ensembl"/>
        </authorList>
    </citation>
    <scope>IDENTIFICATION</scope>
    <source>
        <strain evidence="4">Thorbecke</strain>
    </source>
</reference>
<dbReference type="Ensembl" id="ENSOCUT00000012162.3">
    <property type="protein sequence ID" value="ENSOCUP00000010464.3"/>
    <property type="gene ID" value="ENSOCUG00000012165.3"/>
</dbReference>
<dbReference type="InterPro" id="IPR036880">
    <property type="entry name" value="Kunitz_BPTI_sf"/>
</dbReference>
<dbReference type="PANTHER" id="PTHR10083">
    <property type="entry name" value="KUNITZ-TYPE PROTEASE INHIBITOR-RELATED"/>
    <property type="match status" value="1"/>
</dbReference>
<protein>
    <recommendedName>
        <fullName evidence="3">BPTI/Kunitz inhibitor domain-containing protein</fullName>
    </recommendedName>
</protein>
<reference evidence="4" key="3">
    <citation type="submission" date="2025-09" db="UniProtKB">
        <authorList>
            <consortium name="Ensembl"/>
        </authorList>
    </citation>
    <scope>IDENTIFICATION</scope>
    <source>
        <strain evidence="4">Thorbecke</strain>
    </source>
</reference>
<feature type="chain" id="PRO_5023874969" description="BPTI/Kunitz inhibitor domain-containing protein" evidence="2">
    <location>
        <begin position="25"/>
        <end position="100"/>
    </location>
</feature>
<proteinExistence type="predicted"/>
<evidence type="ECO:0000256" key="2">
    <source>
        <dbReference type="SAM" id="SignalP"/>
    </source>
</evidence>
<dbReference type="PROSITE" id="PS00280">
    <property type="entry name" value="BPTI_KUNITZ_1"/>
    <property type="match status" value="1"/>
</dbReference>
<dbReference type="PRINTS" id="PR00759">
    <property type="entry name" value="BASICPTASE"/>
</dbReference>